<dbReference type="Proteomes" id="UP000243136">
    <property type="component" value="Chromosome"/>
</dbReference>
<dbReference type="REBASE" id="218474">
    <property type="entry name" value="S.CcaH5594ORF4910P"/>
</dbReference>
<dbReference type="GO" id="GO:0003677">
    <property type="term" value="F:DNA binding"/>
    <property type="evidence" value="ECO:0007669"/>
    <property type="project" value="UniProtKB-KW"/>
</dbReference>
<dbReference type="SUPFAM" id="SSF116734">
    <property type="entry name" value="DNA methylase specificity domain"/>
    <property type="match status" value="1"/>
</dbReference>
<evidence type="ECO:0000256" key="1">
    <source>
        <dbReference type="ARBA" id="ARBA00010923"/>
    </source>
</evidence>
<organism evidence="5 6">
    <name type="scientific">Capnocytophaga canimorsus</name>
    <dbReference type="NCBI Taxonomy" id="28188"/>
    <lineage>
        <taxon>Bacteria</taxon>
        <taxon>Pseudomonadati</taxon>
        <taxon>Bacteroidota</taxon>
        <taxon>Flavobacteriia</taxon>
        <taxon>Flavobacteriales</taxon>
        <taxon>Flavobacteriaceae</taxon>
        <taxon>Capnocytophaga</taxon>
    </lineage>
</organism>
<evidence type="ECO:0000256" key="3">
    <source>
        <dbReference type="ARBA" id="ARBA00023125"/>
    </source>
</evidence>
<keyword evidence="5" id="KW-0255">Endonuclease</keyword>
<dbReference type="EMBL" id="CP022388">
    <property type="protein sequence ID" value="ATA91565.1"/>
    <property type="molecule type" value="Genomic_DNA"/>
</dbReference>
<accession>A0A250G482</accession>
<sequence length="387" mass="44192">MEAHLTQELQQVKWAEYRLGDLFEINSSKRIYHANDLEVFNEEVKNSYPYVVRTTQNNGIRGYIIEDIDYLNPANTLSFAQDTFSVFFQEKPYYTGNKVKVLVPKFNKWNRNIALCLSGIFQKALEKFTWGTGSTVETISNTKISLPVKNSPSSEGLGEELDFDFMENFISQLEAFRLSQLEAYLLVTGLKDYTLTVAEQQALADFENGKVVWAEYKIVDLFDVNNTRNILSRDVVANSGHTPYLSASRENNAVSSYISYNEDLLDKGDCIFIGGKTFVVTYQGQDFYSNDSHNLTLYLKDKSSKTKLNQLFMVSCIYKSLGSRYSWGDSISNKKIQTDWVTLPTINQQPNYGLMETLISAVQKLVIKDVVLYADRKIEATKKVIQK</sequence>
<keyword evidence="3" id="KW-0238">DNA-binding</keyword>
<name>A0A250G482_9FLAO</name>
<feature type="domain" description="Type I restriction modification DNA specificity" evidence="4">
    <location>
        <begin position="213"/>
        <end position="359"/>
    </location>
</feature>
<evidence type="ECO:0000256" key="2">
    <source>
        <dbReference type="ARBA" id="ARBA00022747"/>
    </source>
</evidence>
<reference evidence="6" key="1">
    <citation type="submission" date="2017-06" db="EMBL/GenBank/DDBJ databases">
        <title>Capnocytophaga spp. assemblies.</title>
        <authorList>
            <person name="Gulvik C.A."/>
        </authorList>
    </citation>
    <scope>NUCLEOTIDE SEQUENCE [LARGE SCALE GENOMIC DNA]</scope>
    <source>
        <strain evidence="6">H5594</strain>
    </source>
</reference>
<dbReference type="Pfam" id="PF01420">
    <property type="entry name" value="Methylase_S"/>
    <property type="match status" value="2"/>
</dbReference>
<keyword evidence="5" id="KW-0540">Nuclease</keyword>
<keyword evidence="2" id="KW-0680">Restriction system</keyword>
<proteinExistence type="inferred from homology"/>
<dbReference type="InterPro" id="IPR044946">
    <property type="entry name" value="Restrct_endonuc_typeI_TRD_sf"/>
</dbReference>
<dbReference type="RefSeq" id="WP_095917039.1">
    <property type="nucleotide sequence ID" value="NZ_JBJGWU010000005.1"/>
</dbReference>
<comment type="similarity">
    <text evidence="1">Belongs to the type-I restriction system S methylase family.</text>
</comment>
<protein>
    <submittedName>
        <fullName evidence="5">Restriction endonuclease</fullName>
    </submittedName>
</protein>
<keyword evidence="5" id="KW-0378">Hydrolase</keyword>
<evidence type="ECO:0000259" key="4">
    <source>
        <dbReference type="Pfam" id="PF01420"/>
    </source>
</evidence>
<dbReference type="Gene3D" id="3.90.220.20">
    <property type="entry name" value="DNA methylase specificity domains"/>
    <property type="match status" value="2"/>
</dbReference>
<feature type="domain" description="Type I restriction modification DNA specificity" evidence="4">
    <location>
        <begin position="12"/>
        <end position="182"/>
    </location>
</feature>
<dbReference type="AlphaFoldDB" id="A0A250G482"/>
<evidence type="ECO:0000313" key="6">
    <source>
        <dbReference type="Proteomes" id="UP000243136"/>
    </source>
</evidence>
<dbReference type="GO" id="GO:0009307">
    <property type="term" value="P:DNA restriction-modification system"/>
    <property type="evidence" value="ECO:0007669"/>
    <property type="project" value="UniProtKB-KW"/>
</dbReference>
<evidence type="ECO:0000313" key="5">
    <source>
        <dbReference type="EMBL" id="ATA91565.1"/>
    </source>
</evidence>
<dbReference type="GO" id="GO:0004519">
    <property type="term" value="F:endonuclease activity"/>
    <property type="evidence" value="ECO:0007669"/>
    <property type="project" value="UniProtKB-KW"/>
</dbReference>
<gene>
    <name evidence="5" type="ORF">CGC56_04905</name>
</gene>
<dbReference type="InterPro" id="IPR000055">
    <property type="entry name" value="Restrct_endonuc_typeI_TRD"/>
</dbReference>